<dbReference type="InterPro" id="IPR014748">
    <property type="entry name" value="Enoyl-CoA_hydra_C"/>
</dbReference>
<keyword evidence="2" id="KW-0456">Lyase</keyword>
<sequence>MSFEHLLFTKEDGIAVITLNRPKALNALNKALLLELSSALEQVENDSSVHALILTGAGDKAFVAGADISEMRVMTPHEARAFARLGQAVMTKIERLAQPTIAAVNGYALGGGCELAMACDIRLASVNAKFGQPEVNLGVIAGFGGTQRLQRLVGAGIAKELLMTGDMISAERAAAIGLVNHVYEAAELLPKAKELAKKIAQKAPVAIKLSKQSVNEGVNMDIDRALSHEAELFALCFATEDQKEGMSAFLEKRSARFEGK</sequence>
<dbReference type="Pfam" id="PF00378">
    <property type="entry name" value="ECH_1"/>
    <property type="match status" value="1"/>
</dbReference>
<dbReference type="PANTHER" id="PTHR11941">
    <property type="entry name" value="ENOYL-COA HYDRATASE-RELATED"/>
    <property type="match status" value="1"/>
</dbReference>
<dbReference type="Gene3D" id="3.90.226.10">
    <property type="entry name" value="2-enoyl-CoA Hydratase, Chain A, domain 1"/>
    <property type="match status" value="1"/>
</dbReference>
<gene>
    <name evidence="4" type="ORF">DNHGIG_13110</name>
</gene>
<dbReference type="SUPFAM" id="SSF52096">
    <property type="entry name" value="ClpP/crotonase"/>
    <property type="match status" value="1"/>
</dbReference>
<comment type="caution">
    <text evidence="4">The sequence shown here is derived from an EMBL/GenBank/DDBJ whole genome shotgun (WGS) entry which is preliminary data.</text>
</comment>
<dbReference type="PANTHER" id="PTHR11941:SF54">
    <property type="entry name" value="ENOYL-COA HYDRATASE, MITOCHONDRIAL"/>
    <property type="match status" value="1"/>
</dbReference>
<evidence type="ECO:0000256" key="3">
    <source>
        <dbReference type="RuleBase" id="RU003707"/>
    </source>
</evidence>
<evidence type="ECO:0000256" key="2">
    <source>
        <dbReference type="ARBA" id="ARBA00023239"/>
    </source>
</evidence>
<evidence type="ECO:0000256" key="1">
    <source>
        <dbReference type="ARBA" id="ARBA00005254"/>
    </source>
</evidence>
<dbReference type="Proteomes" id="UP001057291">
    <property type="component" value="Unassembled WGS sequence"/>
</dbReference>
<accession>A0AAV4LE96</accession>
<evidence type="ECO:0000313" key="5">
    <source>
        <dbReference type="Proteomes" id="UP001057291"/>
    </source>
</evidence>
<protein>
    <submittedName>
        <fullName evidence="4">Crotonase</fullName>
    </submittedName>
</protein>
<dbReference type="FunFam" id="3.90.226.10:FF:000009">
    <property type="entry name" value="Carnitinyl-CoA dehydratase"/>
    <property type="match status" value="1"/>
</dbReference>
<dbReference type="Gene3D" id="1.10.12.10">
    <property type="entry name" value="Lyase 2-enoyl-coa Hydratase, Chain A, domain 2"/>
    <property type="match status" value="1"/>
</dbReference>
<organism evidence="4 5">
    <name type="scientific">Collibacillus ludicampi</name>
    <dbReference type="NCBI Taxonomy" id="2771369"/>
    <lineage>
        <taxon>Bacteria</taxon>
        <taxon>Bacillati</taxon>
        <taxon>Bacillota</taxon>
        <taxon>Bacilli</taxon>
        <taxon>Bacillales</taxon>
        <taxon>Alicyclobacillaceae</taxon>
        <taxon>Collibacillus</taxon>
    </lineage>
</organism>
<dbReference type="InterPro" id="IPR018376">
    <property type="entry name" value="Enoyl-CoA_hyd/isom_CS"/>
</dbReference>
<dbReference type="InterPro" id="IPR029045">
    <property type="entry name" value="ClpP/crotonase-like_dom_sf"/>
</dbReference>
<reference evidence="4" key="1">
    <citation type="journal article" date="2023" name="Int. J. Syst. Evol. Microbiol.">
        <title>Collibacillus ludicampi gen. nov., sp. nov., a new soil bacterium of the family Alicyclobacillaceae.</title>
        <authorList>
            <person name="Jojima T."/>
            <person name="Ioku Y."/>
            <person name="Fukuta Y."/>
            <person name="Shirasaka N."/>
            <person name="Matsumura Y."/>
            <person name="Mori M."/>
        </authorList>
    </citation>
    <scope>NUCLEOTIDE SEQUENCE</scope>
    <source>
        <strain evidence="4">TP075</strain>
    </source>
</reference>
<evidence type="ECO:0000313" key="4">
    <source>
        <dbReference type="EMBL" id="GIM45762.1"/>
    </source>
</evidence>
<dbReference type="GO" id="GO:0006635">
    <property type="term" value="P:fatty acid beta-oxidation"/>
    <property type="evidence" value="ECO:0007669"/>
    <property type="project" value="TreeGrafter"/>
</dbReference>
<dbReference type="PROSITE" id="PS00166">
    <property type="entry name" value="ENOYL_COA_HYDRATASE"/>
    <property type="match status" value="1"/>
</dbReference>
<dbReference type="AlphaFoldDB" id="A0AAV4LE96"/>
<comment type="similarity">
    <text evidence="1 3">Belongs to the enoyl-CoA hydratase/isomerase family.</text>
</comment>
<name>A0AAV4LE96_9BACL</name>
<proteinExistence type="inferred from homology"/>
<dbReference type="EMBL" id="BOQE01000001">
    <property type="protein sequence ID" value="GIM45762.1"/>
    <property type="molecule type" value="Genomic_DNA"/>
</dbReference>
<dbReference type="FunFam" id="1.10.12.10:FF:000001">
    <property type="entry name" value="Probable enoyl-CoA hydratase, mitochondrial"/>
    <property type="match status" value="1"/>
</dbReference>
<keyword evidence="5" id="KW-1185">Reference proteome</keyword>
<dbReference type="RefSeq" id="WP_282198937.1">
    <property type="nucleotide sequence ID" value="NZ_BOQE01000001.1"/>
</dbReference>
<dbReference type="InterPro" id="IPR001753">
    <property type="entry name" value="Enoyl-CoA_hydra/iso"/>
</dbReference>
<dbReference type="CDD" id="cd06558">
    <property type="entry name" value="crotonase-like"/>
    <property type="match status" value="1"/>
</dbReference>
<dbReference type="GO" id="GO:0016836">
    <property type="term" value="F:hydro-lyase activity"/>
    <property type="evidence" value="ECO:0007669"/>
    <property type="project" value="UniProtKB-ARBA"/>
</dbReference>